<evidence type="ECO:0000313" key="4">
    <source>
        <dbReference type="WBParaSite" id="SCUD_0000472701-mRNA-1"/>
    </source>
</evidence>
<dbReference type="Proteomes" id="UP000279833">
    <property type="component" value="Unassembled WGS sequence"/>
</dbReference>
<dbReference type="EMBL" id="UZAK01006660">
    <property type="protein sequence ID" value="VDO90685.1"/>
    <property type="molecule type" value="Genomic_DNA"/>
</dbReference>
<accession>A0A183JPU0</accession>
<gene>
    <name evidence="2" type="ORF">SCUD_LOCUS4727</name>
</gene>
<evidence type="ECO:0000313" key="2">
    <source>
        <dbReference type="EMBL" id="VDO90685.1"/>
    </source>
</evidence>
<proteinExistence type="predicted"/>
<sequence length="98" mass="10928">GAGLQQASSKEGISIETQDKIQERKNKKTAINSSQKGTERVRAQAEYTETNKQVKIIGANKQKYVEELAATAEKAAEGNVRQLYDTTKKLERKYGKPE</sequence>
<reference evidence="4" key="1">
    <citation type="submission" date="2016-06" db="UniProtKB">
        <authorList>
            <consortium name="WormBaseParasite"/>
        </authorList>
    </citation>
    <scope>IDENTIFICATION</scope>
</reference>
<reference evidence="2 3" key="2">
    <citation type="submission" date="2018-11" db="EMBL/GenBank/DDBJ databases">
        <authorList>
            <consortium name="Pathogen Informatics"/>
        </authorList>
    </citation>
    <scope>NUCLEOTIDE SEQUENCE [LARGE SCALE GENOMIC DNA]</scope>
    <source>
        <strain evidence="2">Dakar</strain>
        <strain evidence="3">Dakar, Senegal</strain>
    </source>
</reference>
<name>A0A183JPU0_9TREM</name>
<dbReference type="WBParaSite" id="SCUD_0000472701-mRNA-1">
    <property type="protein sequence ID" value="SCUD_0000472701-mRNA-1"/>
    <property type="gene ID" value="SCUD_0000472701"/>
</dbReference>
<organism evidence="4">
    <name type="scientific">Schistosoma curassoni</name>
    <dbReference type="NCBI Taxonomy" id="6186"/>
    <lineage>
        <taxon>Eukaryota</taxon>
        <taxon>Metazoa</taxon>
        <taxon>Spiralia</taxon>
        <taxon>Lophotrochozoa</taxon>
        <taxon>Platyhelminthes</taxon>
        <taxon>Trematoda</taxon>
        <taxon>Digenea</taxon>
        <taxon>Strigeidida</taxon>
        <taxon>Schistosomatoidea</taxon>
        <taxon>Schistosomatidae</taxon>
        <taxon>Schistosoma</taxon>
    </lineage>
</organism>
<evidence type="ECO:0000256" key="1">
    <source>
        <dbReference type="SAM" id="MobiDB-lite"/>
    </source>
</evidence>
<protein>
    <submittedName>
        <fullName evidence="4">Conjugal transfer protein TraG</fullName>
    </submittedName>
</protein>
<keyword evidence="3" id="KW-1185">Reference proteome</keyword>
<feature type="region of interest" description="Disordered" evidence="1">
    <location>
        <begin position="1"/>
        <end position="43"/>
    </location>
</feature>
<dbReference type="AlphaFoldDB" id="A0A183JPU0"/>
<evidence type="ECO:0000313" key="3">
    <source>
        <dbReference type="Proteomes" id="UP000279833"/>
    </source>
</evidence>
<feature type="compositionally biased region" description="Polar residues" evidence="1">
    <location>
        <begin position="1"/>
        <end position="11"/>
    </location>
</feature>